<dbReference type="EnsemblPlants" id="OMERI10G03230.1">
    <property type="protein sequence ID" value="OMERI10G03230.1"/>
    <property type="gene ID" value="OMERI10G03230"/>
</dbReference>
<name>A0A0E0EW86_9ORYZ</name>
<sequence>MAVCLRRLIFPGRQHKVSPGKIHLCRWSFKRSSWGKIEDIPIAYNYYKVKCGEQLQTSEKLLLSKIERRTGFHYEGIKNIQRDLYHFIYRECCHKDGFFFNPEGSLAMNGEYKSIWKWNYITNLGLSPKISNVDDVALTVMWPSTLMRILYLSPSTTLCLQIDSHHARERGGEEGTRRTTKEGGGRWSSGGGGLAEAAAAEIVPSPPPDVAGGEAADLGGCRVTARRRRGVGRPPAPFLLLSVPPPSYRRSGGQIRHARSPPALRDGQIWHRPSPPALGGGQIRGWWSRRLGTGDVGGGGGQARPEASARVQWAASTTVFFVGF</sequence>
<organism evidence="2">
    <name type="scientific">Oryza meridionalis</name>
    <dbReference type="NCBI Taxonomy" id="40149"/>
    <lineage>
        <taxon>Eukaryota</taxon>
        <taxon>Viridiplantae</taxon>
        <taxon>Streptophyta</taxon>
        <taxon>Embryophyta</taxon>
        <taxon>Tracheophyta</taxon>
        <taxon>Spermatophyta</taxon>
        <taxon>Magnoliopsida</taxon>
        <taxon>Liliopsida</taxon>
        <taxon>Poales</taxon>
        <taxon>Poaceae</taxon>
        <taxon>BOP clade</taxon>
        <taxon>Oryzoideae</taxon>
        <taxon>Oryzeae</taxon>
        <taxon>Oryzinae</taxon>
        <taxon>Oryza</taxon>
    </lineage>
</organism>
<evidence type="ECO:0000313" key="2">
    <source>
        <dbReference type="EnsemblPlants" id="OMERI10G03230.1"/>
    </source>
</evidence>
<dbReference type="AlphaFoldDB" id="A0A0E0EW86"/>
<evidence type="ECO:0000256" key="1">
    <source>
        <dbReference type="SAM" id="MobiDB-lite"/>
    </source>
</evidence>
<reference evidence="2" key="1">
    <citation type="submission" date="2015-04" db="UniProtKB">
        <authorList>
            <consortium name="EnsemblPlants"/>
        </authorList>
    </citation>
    <scope>IDENTIFICATION</scope>
</reference>
<evidence type="ECO:0000313" key="3">
    <source>
        <dbReference type="Proteomes" id="UP000008021"/>
    </source>
</evidence>
<protein>
    <submittedName>
        <fullName evidence="2">Uncharacterized protein</fullName>
    </submittedName>
</protein>
<feature type="region of interest" description="Disordered" evidence="1">
    <location>
        <begin position="166"/>
        <end position="192"/>
    </location>
</feature>
<keyword evidence="3" id="KW-1185">Reference proteome</keyword>
<accession>A0A0E0EW86</accession>
<proteinExistence type="predicted"/>
<feature type="region of interest" description="Disordered" evidence="1">
    <location>
        <begin position="249"/>
        <end position="268"/>
    </location>
</feature>
<feature type="compositionally biased region" description="Basic and acidic residues" evidence="1">
    <location>
        <begin position="166"/>
        <end position="184"/>
    </location>
</feature>
<dbReference type="Proteomes" id="UP000008021">
    <property type="component" value="Chromosome 10"/>
</dbReference>
<dbReference type="Gramene" id="OMERI10G03230.1">
    <property type="protein sequence ID" value="OMERI10G03230.1"/>
    <property type="gene ID" value="OMERI10G03230"/>
</dbReference>
<dbReference type="HOGENOM" id="CLU_805049_0_0_1"/>
<reference evidence="2" key="2">
    <citation type="submission" date="2018-05" db="EMBL/GenBank/DDBJ databases">
        <title>OmerRS3 (Oryza meridionalis Reference Sequence Version 3).</title>
        <authorList>
            <person name="Zhang J."/>
            <person name="Kudrna D."/>
            <person name="Lee S."/>
            <person name="Talag J."/>
            <person name="Welchert J."/>
            <person name="Wing R.A."/>
        </authorList>
    </citation>
    <scope>NUCLEOTIDE SEQUENCE [LARGE SCALE GENOMIC DNA]</scope>
    <source>
        <strain evidence="2">cv. OR44</strain>
    </source>
</reference>